<organism evidence="1 2">
    <name type="scientific">Racocetra persica</name>
    <dbReference type="NCBI Taxonomy" id="160502"/>
    <lineage>
        <taxon>Eukaryota</taxon>
        <taxon>Fungi</taxon>
        <taxon>Fungi incertae sedis</taxon>
        <taxon>Mucoromycota</taxon>
        <taxon>Glomeromycotina</taxon>
        <taxon>Glomeromycetes</taxon>
        <taxon>Diversisporales</taxon>
        <taxon>Gigasporaceae</taxon>
        <taxon>Racocetra</taxon>
    </lineage>
</organism>
<reference evidence="1" key="1">
    <citation type="submission" date="2021-06" db="EMBL/GenBank/DDBJ databases">
        <authorList>
            <person name="Kallberg Y."/>
            <person name="Tangrot J."/>
            <person name="Rosling A."/>
        </authorList>
    </citation>
    <scope>NUCLEOTIDE SEQUENCE</scope>
    <source>
        <strain evidence="1">MA461A</strain>
    </source>
</reference>
<feature type="non-terminal residue" evidence="1">
    <location>
        <position position="1"/>
    </location>
</feature>
<protein>
    <submittedName>
        <fullName evidence="1">1165_t:CDS:1</fullName>
    </submittedName>
</protein>
<dbReference type="Proteomes" id="UP000789920">
    <property type="component" value="Unassembled WGS sequence"/>
</dbReference>
<accession>A0ACA9S4T8</accession>
<comment type="caution">
    <text evidence="1">The sequence shown here is derived from an EMBL/GenBank/DDBJ whole genome shotgun (WGS) entry which is preliminary data.</text>
</comment>
<keyword evidence="2" id="KW-1185">Reference proteome</keyword>
<dbReference type="EMBL" id="CAJVQC010090346">
    <property type="protein sequence ID" value="CAG8825308.1"/>
    <property type="molecule type" value="Genomic_DNA"/>
</dbReference>
<feature type="non-terminal residue" evidence="1">
    <location>
        <position position="68"/>
    </location>
</feature>
<sequence length="68" mass="7608">QVLGPVKVEVLVVRAPAKLPGYKQYSGAIEKILQQHHMTQKCTATINASPILKILNRARMNKNTRVNE</sequence>
<evidence type="ECO:0000313" key="1">
    <source>
        <dbReference type="EMBL" id="CAG8825308.1"/>
    </source>
</evidence>
<proteinExistence type="predicted"/>
<name>A0ACA9S4T8_9GLOM</name>
<gene>
    <name evidence="1" type="ORF">RPERSI_LOCUS26455</name>
</gene>
<evidence type="ECO:0000313" key="2">
    <source>
        <dbReference type="Proteomes" id="UP000789920"/>
    </source>
</evidence>